<reference evidence="4" key="2">
    <citation type="submission" date="2016-02" db="EMBL/GenBank/DDBJ databases">
        <title>Genome sequence of Clostridium beijerinckii strain 59B.</title>
        <authorList>
            <person name="Little G.T."/>
            <person name="Minton N.P."/>
        </authorList>
    </citation>
    <scope>NUCLEOTIDE SEQUENCE</scope>
    <source>
        <strain evidence="4">NCIMB 14988</strain>
    </source>
</reference>
<dbReference type="OrthoDB" id="88131at2"/>
<evidence type="ECO:0000256" key="2">
    <source>
        <dbReference type="ARBA" id="ARBA00023315"/>
    </source>
</evidence>
<dbReference type="Pfam" id="PF13673">
    <property type="entry name" value="Acetyltransf_10"/>
    <property type="match status" value="1"/>
</dbReference>
<sequence>MIKDFKLDNLNKVMEIWLDTNIEAHDFIPKEYWKDNFELVKQMLPSADIYIFEENNIIKGFIGIVEQNYIAGLFVKKEYQREGVGKKLIEYCKSKYDNLTLHVFTKNVTAVNFYMKNNFKVIDEHINEDTKAVEYTMAFGGK</sequence>
<evidence type="ECO:0000313" key="5">
    <source>
        <dbReference type="EMBL" id="NRV10231.1"/>
    </source>
</evidence>
<dbReference type="EMBL" id="CP010086">
    <property type="protein sequence ID" value="AJH00971.1"/>
    <property type="molecule type" value="Genomic_DNA"/>
</dbReference>
<dbReference type="PROSITE" id="PS51186">
    <property type="entry name" value="GNAT"/>
    <property type="match status" value="1"/>
</dbReference>
<accession>A0A0B5QJ27</accession>
<dbReference type="NCBIfam" id="NF007853">
    <property type="entry name" value="PRK10562.1"/>
    <property type="match status" value="1"/>
</dbReference>
<evidence type="ECO:0000313" key="4">
    <source>
        <dbReference type="EMBL" id="AJH00971.1"/>
    </source>
</evidence>
<dbReference type="InterPro" id="IPR016181">
    <property type="entry name" value="Acyl_CoA_acyltransferase"/>
</dbReference>
<dbReference type="GeneID" id="66346811"/>
<protein>
    <submittedName>
        <fullName evidence="4">Acetyltransferase</fullName>
        <ecNumber evidence="5">2.3.1.-</ecNumber>
    </submittedName>
</protein>
<dbReference type="PANTHER" id="PTHR43800">
    <property type="entry name" value="PEPTIDYL-LYSINE N-ACETYLTRANSFERASE YJAB"/>
    <property type="match status" value="1"/>
</dbReference>
<reference evidence="6" key="1">
    <citation type="submission" date="2014-12" db="EMBL/GenBank/DDBJ databases">
        <title>Genome sequence of Clostridium beijerinckii strain 59B.</title>
        <authorList>
            <person name="Little G.T."/>
            <person name="Minton N.P."/>
        </authorList>
    </citation>
    <scope>NUCLEOTIDE SEQUENCE [LARGE SCALE GENOMIC DNA]</scope>
    <source>
        <strain evidence="6">59B</strain>
    </source>
</reference>
<dbReference type="KEGG" id="cbei:LF65_04431"/>
<dbReference type="RefSeq" id="WP_041899003.1">
    <property type="nucleotide sequence ID" value="NZ_BKAK01000091.1"/>
</dbReference>
<dbReference type="Proteomes" id="UP000031866">
    <property type="component" value="Chromosome"/>
</dbReference>
<dbReference type="GO" id="GO:0016747">
    <property type="term" value="F:acyltransferase activity, transferring groups other than amino-acyl groups"/>
    <property type="evidence" value="ECO:0007669"/>
    <property type="project" value="InterPro"/>
</dbReference>
<proteinExistence type="predicted"/>
<dbReference type="CDD" id="cd04301">
    <property type="entry name" value="NAT_SF"/>
    <property type="match status" value="1"/>
</dbReference>
<dbReference type="Proteomes" id="UP000821656">
    <property type="component" value="Unassembled WGS sequence"/>
</dbReference>
<evidence type="ECO:0000313" key="6">
    <source>
        <dbReference type="Proteomes" id="UP000031866"/>
    </source>
</evidence>
<feature type="domain" description="N-acetyltransferase" evidence="3">
    <location>
        <begin position="1"/>
        <end position="140"/>
    </location>
</feature>
<gene>
    <name evidence="5" type="ORF">DFH45_003194</name>
    <name evidence="4" type="ORF">LF65_04431</name>
</gene>
<keyword evidence="2 5" id="KW-0012">Acyltransferase</keyword>
<dbReference type="InterPro" id="IPR000182">
    <property type="entry name" value="GNAT_dom"/>
</dbReference>
<evidence type="ECO:0000256" key="1">
    <source>
        <dbReference type="ARBA" id="ARBA00022679"/>
    </source>
</evidence>
<organism evidence="4 6">
    <name type="scientific">Clostridium beijerinckii</name>
    <name type="common">Clostridium MP</name>
    <dbReference type="NCBI Taxonomy" id="1520"/>
    <lineage>
        <taxon>Bacteria</taxon>
        <taxon>Bacillati</taxon>
        <taxon>Bacillota</taxon>
        <taxon>Clostridia</taxon>
        <taxon>Eubacteriales</taxon>
        <taxon>Clostridiaceae</taxon>
        <taxon>Clostridium</taxon>
    </lineage>
</organism>
<dbReference type="EC" id="2.3.1.-" evidence="5"/>
<evidence type="ECO:0000259" key="3">
    <source>
        <dbReference type="PROSITE" id="PS51186"/>
    </source>
</evidence>
<dbReference type="AlphaFoldDB" id="A0A0B5QJ27"/>
<dbReference type="STRING" id="1520.LF65_04431"/>
<dbReference type="PANTHER" id="PTHR43800:SF1">
    <property type="entry name" value="PEPTIDYL-LYSINE N-ACETYLTRANSFERASE YJAB"/>
    <property type="match status" value="1"/>
</dbReference>
<dbReference type="EMBL" id="JABSXK010000001">
    <property type="protein sequence ID" value="NRV10231.1"/>
    <property type="molecule type" value="Genomic_DNA"/>
</dbReference>
<dbReference type="SUPFAM" id="SSF55729">
    <property type="entry name" value="Acyl-CoA N-acyltransferases (Nat)"/>
    <property type="match status" value="1"/>
</dbReference>
<dbReference type="Gene3D" id="3.40.630.30">
    <property type="match status" value="1"/>
</dbReference>
<reference evidence="5" key="3">
    <citation type="submission" date="2020-05" db="EMBL/GenBank/DDBJ databases">
        <title>Genomic insights into acetone-butanol-ethanol (ABE) fermentation by sequencing solventogenic clostridia strains.</title>
        <authorList>
            <person name="Brown S."/>
        </authorList>
    </citation>
    <scope>NUCLEOTIDE SEQUENCE</scope>
    <source>
        <strain evidence="5">DJ126</strain>
    </source>
</reference>
<keyword evidence="1 4" id="KW-0808">Transferase</keyword>
<name>A0A0B5QJ27_CLOBE</name>